<dbReference type="GO" id="GO:0006270">
    <property type="term" value="P:DNA replication initiation"/>
    <property type="evidence" value="ECO:0007669"/>
    <property type="project" value="TreeGrafter"/>
</dbReference>
<accession>T0YUP6</accession>
<reference evidence="16" key="1">
    <citation type="submission" date="2013-08" db="EMBL/GenBank/DDBJ databases">
        <authorList>
            <person name="Mendez C."/>
            <person name="Richter M."/>
            <person name="Ferrer M."/>
            <person name="Sanchez J."/>
        </authorList>
    </citation>
    <scope>NUCLEOTIDE SEQUENCE</scope>
</reference>
<dbReference type="InterPro" id="IPR027417">
    <property type="entry name" value="P-loop_NTPase"/>
</dbReference>
<dbReference type="GO" id="GO:0006508">
    <property type="term" value="P:proteolysis"/>
    <property type="evidence" value="ECO:0007669"/>
    <property type="project" value="UniProtKB-KW"/>
</dbReference>
<evidence type="ECO:0000256" key="5">
    <source>
        <dbReference type="ARBA" id="ARBA00022723"/>
    </source>
</evidence>
<dbReference type="GO" id="GO:0004222">
    <property type="term" value="F:metalloendopeptidase activity"/>
    <property type="evidence" value="ECO:0007669"/>
    <property type="project" value="InterPro"/>
</dbReference>
<gene>
    <name evidence="16" type="ORF">B1A_16894</name>
</gene>
<keyword evidence="13" id="KW-0865">Zymogen</keyword>
<dbReference type="InterPro" id="IPR040498">
    <property type="entry name" value="PriA_CRR"/>
</dbReference>
<dbReference type="GO" id="GO:0006302">
    <property type="term" value="P:double-strand break repair"/>
    <property type="evidence" value="ECO:0007669"/>
    <property type="project" value="InterPro"/>
</dbReference>
<comment type="cofactor">
    <cofactor evidence="1">
        <name>Zn(2+)</name>
        <dbReference type="ChEBI" id="CHEBI:29105"/>
    </cofactor>
</comment>
<evidence type="ECO:0000256" key="4">
    <source>
        <dbReference type="ARBA" id="ARBA00022705"/>
    </source>
</evidence>
<dbReference type="Pfam" id="PF18319">
    <property type="entry name" value="Zn_ribbon_PriA"/>
    <property type="match status" value="1"/>
</dbReference>
<reference evidence="16" key="2">
    <citation type="journal article" date="2014" name="ISME J.">
        <title>Microbial stratification in low pH oxic and suboxic macroscopic growths along an acid mine drainage.</title>
        <authorList>
            <person name="Mendez-Garcia C."/>
            <person name="Mesa V."/>
            <person name="Sprenger R.R."/>
            <person name="Richter M."/>
            <person name="Diez M.S."/>
            <person name="Solano J."/>
            <person name="Bargiela R."/>
            <person name="Golyshina O.V."/>
            <person name="Manteca A."/>
            <person name="Ramos J.L."/>
            <person name="Gallego J.R."/>
            <person name="Llorente I."/>
            <person name="Martins Dos Santos V.A."/>
            <person name="Jensen O.N."/>
            <person name="Pelaez A.I."/>
            <person name="Sanchez J."/>
            <person name="Ferrer M."/>
        </authorList>
    </citation>
    <scope>NUCLEOTIDE SEQUENCE</scope>
</reference>
<keyword evidence="4" id="KW-0235">DNA replication</keyword>
<evidence type="ECO:0000256" key="3">
    <source>
        <dbReference type="ARBA" id="ARBA00022670"/>
    </source>
</evidence>
<keyword evidence="5" id="KW-0479">Metal-binding</keyword>
<dbReference type="GO" id="GO:0006269">
    <property type="term" value="P:DNA replication, synthesis of primer"/>
    <property type="evidence" value="ECO:0007669"/>
    <property type="project" value="UniProtKB-KW"/>
</dbReference>
<evidence type="ECO:0000256" key="7">
    <source>
        <dbReference type="ARBA" id="ARBA00022741"/>
    </source>
</evidence>
<keyword evidence="7" id="KW-0547">Nucleotide-binding</keyword>
<evidence type="ECO:0000256" key="14">
    <source>
        <dbReference type="SAM" id="MobiDB-lite"/>
    </source>
</evidence>
<evidence type="ECO:0000256" key="9">
    <source>
        <dbReference type="ARBA" id="ARBA00022833"/>
    </source>
</evidence>
<dbReference type="SUPFAM" id="SSF52540">
    <property type="entry name" value="P-loop containing nucleoside triphosphate hydrolases"/>
    <property type="match status" value="1"/>
</dbReference>
<dbReference type="InterPro" id="IPR005259">
    <property type="entry name" value="PriA"/>
</dbReference>
<dbReference type="GO" id="GO:0008270">
    <property type="term" value="F:zinc ion binding"/>
    <property type="evidence" value="ECO:0007669"/>
    <property type="project" value="InterPro"/>
</dbReference>
<evidence type="ECO:0000256" key="1">
    <source>
        <dbReference type="ARBA" id="ARBA00001947"/>
    </source>
</evidence>
<keyword evidence="10" id="KW-0067">ATP-binding</keyword>
<proteinExistence type="predicted"/>
<dbReference type="GO" id="GO:0043138">
    <property type="term" value="F:3'-5' DNA helicase activity"/>
    <property type="evidence" value="ECO:0007669"/>
    <property type="project" value="TreeGrafter"/>
</dbReference>
<evidence type="ECO:0000313" key="16">
    <source>
        <dbReference type="EMBL" id="EQD39346.1"/>
    </source>
</evidence>
<evidence type="ECO:0000256" key="6">
    <source>
        <dbReference type="ARBA" id="ARBA00022729"/>
    </source>
</evidence>
<feature type="domain" description="Helicase ATP-binding" evidence="15">
    <location>
        <begin position="1"/>
        <end position="96"/>
    </location>
</feature>
<keyword evidence="11" id="KW-0482">Metalloprotease</keyword>
<dbReference type="PROSITE" id="PS00546">
    <property type="entry name" value="CYSTEINE_SWITCH"/>
    <property type="match status" value="1"/>
</dbReference>
<sequence>RERLLAWREAFSGRARVVLGTRSAVFAPVSNLGIIIVDEEHDASYKQHDGGFRYSARDLAVMRARGANVPVVLGSATPAIETLHNLDSGRYTRLTLTRRAMRAAPPRLSLIDLRAHAQSGGLSTPAVQAMTAHLAAGAQVLVFINRRGYAPTLLCTACGWIAPCTECDARLTVHLAARALRCHHCGADAPLPQRCPQCGFAVKAVGQGTERVEETLTSVFPGVPVVRLDRDVIRRPGELEQAMHRIASGEGRIVIGTQMVTKGHDFPNVTLVVVLNADQGLFSSDFRAPERLAQMIVQVAGRSGRGERPGEVLVQTEFPSIPCSPACWPRVTRALRAPRCGAPRSGLAPVQPPRGGARLSG</sequence>
<dbReference type="PANTHER" id="PTHR30580:SF0">
    <property type="entry name" value="PRIMOSOMAL PROTEIN N"/>
    <property type="match status" value="1"/>
</dbReference>
<evidence type="ECO:0000256" key="12">
    <source>
        <dbReference type="ARBA" id="ARBA00023125"/>
    </source>
</evidence>
<comment type="caution">
    <text evidence="16">The sequence shown here is derived from an EMBL/GenBank/DDBJ whole genome shotgun (WGS) entry which is preliminary data.</text>
</comment>
<dbReference type="EMBL" id="AUZX01012421">
    <property type="protein sequence ID" value="EQD39346.1"/>
    <property type="molecule type" value="Genomic_DNA"/>
</dbReference>
<keyword evidence="8" id="KW-0378">Hydrolase</keyword>
<keyword evidence="2" id="KW-0639">Primosome</keyword>
<dbReference type="AlphaFoldDB" id="T0YUP6"/>
<organism evidence="16">
    <name type="scientific">mine drainage metagenome</name>
    <dbReference type="NCBI Taxonomy" id="410659"/>
    <lineage>
        <taxon>unclassified sequences</taxon>
        <taxon>metagenomes</taxon>
        <taxon>ecological metagenomes</taxon>
    </lineage>
</organism>
<keyword evidence="9" id="KW-0862">Zinc</keyword>
<dbReference type="InterPro" id="IPR014001">
    <property type="entry name" value="Helicase_ATP-bd"/>
</dbReference>
<evidence type="ECO:0000256" key="13">
    <source>
        <dbReference type="ARBA" id="ARBA00023145"/>
    </source>
</evidence>
<dbReference type="SMART" id="SM00490">
    <property type="entry name" value="HELICc"/>
    <property type="match status" value="1"/>
</dbReference>
<evidence type="ECO:0000256" key="11">
    <source>
        <dbReference type="ARBA" id="ARBA00023049"/>
    </source>
</evidence>
<dbReference type="Pfam" id="PF00271">
    <property type="entry name" value="Helicase_C"/>
    <property type="match status" value="1"/>
</dbReference>
<keyword evidence="12" id="KW-0238">DNA-binding</keyword>
<dbReference type="GO" id="GO:1990077">
    <property type="term" value="C:primosome complex"/>
    <property type="evidence" value="ECO:0007669"/>
    <property type="project" value="UniProtKB-KW"/>
</dbReference>
<evidence type="ECO:0000256" key="10">
    <source>
        <dbReference type="ARBA" id="ARBA00022840"/>
    </source>
</evidence>
<dbReference type="InterPro" id="IPR021158">
    <property type="entry name" value="Pept_M10A_Zn_BS"/>
</dbReference>
<dbReference type="GO" id="GO:0031012">
    <property type="term" value="C:extracellular matrix"/>
    <property type="evidence" value="ECO:0007669"/>
    <property type="project" value="InterPro"/>
</dbReference>
<name>T0YUP6_9ZZZZ</name>
<dbReference type="GO" id="GO:0005524">
    <property type="term" value="F:ATP binding"/>
    <property type="evidence" value="ECO:0007669"/>
    <property type="project" value="UniProtKB-KW"/>
</dbReference>
<dbReference type="GO" id="GO:0003677">
    <property type="term" value="F:DNA binding"/>
    <property type="evidence" value="ECO:0007669"/>
    <property type="project" value="UniProtKB-KW"/>
</dbReference>
<protein>
    <submittedName>
        <fullName evidence="16">Primosome assembly protein PriA</fullName>
    </submittedName>
</protein>
<dbReference type="InterPro" id="IPR001650">
    <property type="entry name" value="Helicase_C-like"/>
</dbReference>
<evidence type="ECO:0000256" key="2">
    <source>
        <dbReference type="ARBA" id="ARBA00022515"/>
    </source>
</evidence>
<dbReference type="Gene3D" id="3.40.50.300">
    <property type="entry name" value="P-loop containing nucleotide triphosphate hydrolases"/>
    <property type="match status" value="2"/>
</dbReference>
<feature type="non-terminal residue" evidence="16">
    <location>
        <position position="1"/>
    </location>
</feature>
<keyword evidence="6" id="KW-0732">Signal</keyword>
<dbReference type="NCBIfam" id="TIGR00595">
    <property type="entry name" value="priA"/>
    <property type="match status" value="1"/>
</dbReference>
<keyword evidence="3" id="KW-0645">Protease</keyword>
<dbReference type="GO" id="GO:0006310">
    <property type="term" value="P:DNA recombination"/>
    <property type="evidence" value="ECO:0007669"/>
    <property type="project" value="InterPro"/>
</dbReference>
<dbReference type="PANTHER" id="PTHR30580">
    <property type="entry name" value="PRIMOSOMAL PROTEIN N"/>
    <property type="match status" value="1"/>
</dbReference>
<feature type="region of interest" description="Disordered" evidence="14">
    <location>
        <begin position="341"/>
        <end position="361"/>
    </location>
</feature>
<evidence type="ECO:0000256" key="8">
    <source>
        <dbReference type="ARBA" id="ARBA00022801"/>
    </source>
</evidence>
<dbReference type="PROSITE" id="PS51192">
    <property type="entry name" value="HELICASE_ATP_BIND_1"/>
    <property type="match status" value="1"/>
</dbReference>
<evidence type="ECO:0000259" key="15">
    <source>
        <dbReference type="PROSITE" id="PS51192"/>
    </source>
</evidence>